<dbReference type="EMBL" id="JAHEWX010000005">
    <property type="protein sequence ID" value="MBT1541314.1"/>
    <property type="molecule type" value="Genomic_DNA"/>
</dbReference>
<evidence type="ECO:0008006" key="3">
    <source>
        <dbReference type="Google" id="ProtNLM"/>
    </source>
</evidence>
<organism evidence="1 2">
    <name type="scientific">Curtobacterium flaccumfaciens pv. flaccumfaciens</name>
    <dbReference type="NCBI Taxonomy" id="138532"/>
    <lineage>
        <taxon>Bacteria</taxon>
        <taxon>Bacillati</taxon>
        <taxon>Actinomycetota</taxon>
        <taxon>Actinomycetes</taxon>
        <taxon>Micrococcales</taxon>
        <taxon>Microbacteriaceae</taxon>
        <taxon>Curtobacterium</taxon>
    </lineage>
</organism>
<gene>
    <name evidence="1" type="ORF">KK103_06020</name>
</gene>
<accession>A0A9Q2ZQN4</accession>
<evidence type="ECO:0000313" key="1">
    <source>
        <dbReference type="EMBL" id="MBT1541314.1"/>
    </source>
</evidence>
<dbReference type="Proteomes" id="UP000709437">
    <property type="component" value="Unassembled WGS sequence"/>
</dbReference>
<reference evidence="1" key="1">
    <citation type="submission" date="2021-05" db="EMBL/GenBank/DDBJ databases">
        <title>Whole genome sequence of Curtobacterium flaccumfaciens pv. flaccumfaciens strain CFBP 3417.</title>
        <authorList>
            <person name="Osdaghi E."/>
            <person name="Taghouti G."/>
            <person name="Portier P."/>
            <person name="Fazliarab A."/>
            <person name="Taghavi S.M."/>
            <person name="Briand M."/>
            <person name="Le-Saux M."/>
            <person name="Jacques M.-A."/>
        </authorList>
    </citation>
    <scope>NUCLEOTIDE SEQUENCE</scope>
    <source>
        <strain evidence="1">CFBP 3417</strain>
    </source>
</reference>
<proteinExistence type="predicted"/>
<name>A0A9Q2ZQN4_9MICO</name>
<evidence type="ECO:0000313" key="2">
    <source>
        <dbReference type="Proteomes" id="UP000709437"/>
    </source>
</evidence>
<comment type="caution">
    <text evidence="1">The sequence shown here is derived from an EMBL/GenBank/DDBJ whole genome shotgun (WGS) entry which is preliminary data.</text>
</comment>
<dbReference type="AlphaFoldDB" id="A0A9Q2ZQN4"/>
<sequence>MPAARRLPAPFDRSTFRVADAVGGGIHPERLRRADLAAPVHGVRAPIDSVDFIDAVALVMRPDQFFSHTTAAAIWGAPLPQSVQSLRTVHVSTVGDGVRMRRPDVIAHRIRRPTVVEHRERRVSSPAQMWFECAGVVDRDGLVAIGDHLVGVSGLATADDLRAAIRPGTRFALAARRALELVRAGAESPQETWLRLAVVEAGFPEPELNVDVHDGAGRFLGRVDMAWPEFGIALEYDGDHHRERDTFRHDQRRDNGFVVNDWLVIHATASDAHRPAVLFERLRQAFEVRAVGNRRRSA</sequence>
<protein>
    <recommendedName>
        <fullName evidence="3">DUF559 domain-containing protein</fullName>
    </recommendedName>
</protein>